<dbReference type="InterPro" id="IPR050194">
    <property type="entry name" value="Glycosyltransferase_grp1"/>
</dbReference>
<evidence type="ECO:0000259" key="1">
    <source>
        <dbReference type="Pfam" id="PF13439"/>
    </source>
</evidence>
<dbReference type="CDD" id="cd03801">
    <property type="entry name" value="GT4_PimA-like"/>
    <property type="match status" value="1"/>
</dbReference>
<sequence>MVKVLLTARQPGGGIRTFFRYVYGHPCFSDVHLTLVAPDPKLEQFLGSFISPQNFTFHVVKPSNRAVYRKTRELLAENSYDLLHSHGFTAGAMSELARFGKNVPHLMTAHDVFRSEQFSGFKGRVKKLLLSATFSRMDVIHAVTEDARLNLLEHMSLVRSRRVHTIVHGVDTNFFSGGRDQNLRLELGTDPGRKLIGFFGRFMAQKGFRTLVDAIALLRDEGRVNDLPLVLTFGWGGFIREDYAYLKDKGLEDYFRQMPATDQMPDMLKSVDMVVMPSRWEACGLLAMEALATGTPIIGSDCIGLREVLKDTPARSVPSSDPKALASEIESEIRFPSKQDVEAYQPTAVSRFDVSKAATALRDLYSSILADRQKQRGLHNHSDVASSTDQR</sequence>
<keyword evidence="2" id="KW-0808">Transferase</keyword>
<evidence type="ECO:0000313" key="3">
    <source>
        <dbReference type="Proteomes" id="UP000298049"/>
    </source>
</evidence>
<dbReference type="InterPro" id="IPR028098">
    <property type="entry name" value="Glyco_trans_4-like_N"/>
</dbReference>
<name>A0A4P7XK57_9ALTE</name>
<dbReference type="GO" id="GO:0016757">
    <property type="term" value="F:glycosyltransferase activity"/>
    <property type="evidence" value="ECO:0007669"/>
    <property type="project" value="UniProtKB-ARBA"/>
</dbReference>
<dbReference type="PANTHER" id="PTHR45947">
    <property type="entry name" value="SULFOQUINOVOSYL TRANSFERASE SQD2"/>
    <property type="match status" value="1"/>
</dbReference>
<feature type="domain" description="Glycosyltransferase subfamily 4-like N-terminal" evidence="1">
    <location>
        <begin position="34"/>
        <end position="173"/>
    </location>
</feature>
<dbReference type="AlphaFoldDB" id="A0A4P7XK57"/>
<dbReference type="SUPFAM" id="SSF53756">
    <property type="entry name" value="UDP-Glycosyltransferase/glycogen phosphorylase"/>
    <property type="match status" value="1"/>
</dbReference>
<dbReference type="Gene3D" id="3.40.50.2000">
    <property type="entry name" value="Glycogen Phosphorylase B"/>
    <property type="match status" value="2"/>
</dbReference>
<reference evidence="2 3" key="1">
    <citation type="submission" date="2018-07" db="EMBL/GenBank/DDBJ databases">
        <title>Marsedoiliclastica nanhaica gen. nov. sp. nov., a novel marine hydrocarbonoclastic bacterium isolated from an in-situ enriched hydrocarbon-degrading consortium in deep-sea sediment.</title>
        <authorList>
            <person name="Dong C."/>
            <person name="Ma T."/>
            <person name="Liu R."/>
            <person name="Shao Z."/>
        </authorList>
    </citation>
    <scope>NUCLEOTIDE SEQUENCE [LARGE SCALE GENOMIC DNA]</scope>
    <source>
        <strain evidence="3">soil36-7</strain>
    </source>
</reference>
<dbReference type="PANTHER" id="PTHR45947:SF15">
    <property type="entry name" value="TEICHURONIC ACID BIOSYNTHESIS GLYCOSYLTRANSFERASE TUAC-RELATED"/>
    <property type="match status" value="1"/>
</dbReference>
<organism evidence="2 3">
    <name type="scientific">Hydrocarboniclastica marina</name>
    <dbReference type="NCBI Taxonomy" id="2259620"/>
    <lineage>
        <taxon>Bacteria</taxon>
        <taxon>Pseudomonadati</taxon>
        <taxon>Pseudomonadota</taxon>
        <taxon>Gammaproteobacteria</taxon>
        <taxon>Alteromonadales</taxon>
        <taxon>Alteromonadaceae</taxon>
        <taxon>Hydrocarboniclastica</taxon>
    </lineage>
</organism>
<dbReference type="Pfam" id="PF13692">
    <property type="entry name" value="Glyco_trans_1_4"/>
    <property type="match status" value="1"/>
</dbReference>
<protein>
    <submittedName>
        <fullName evidence="2">Glycosyltransferase family 1 protein</fullName>
    </submittedName>
</protein>
<dbReference type="OrthoDB" id="9777346at2"/>
<dbReference type="EMBL" id="CP031093">
    <property type="protein sequence ID" value="QCF26287.1"/>
    <property type="molecule type" value="Genomic_DNA"/>
</dbReference>
<gene>
    <name evidence="2" type="ORF">soil367_10265</name>
</gene>
<evidence type="ECO:0000313" key="2">
    <source>
        <dbReference type="EMBL" id="QCF26287.1"/>
    </source>
</evidence>
<dbReference type="KEGG" id="hmi:soil367_10265"/>
<accession>A0A4P7XK57</accession>
<keyword evidence="3" id="KW-1185">Reference proteome</keyword>
<dbReference type="Pfam" id="PF13439">
    <property type="entry name" value="Glyco_transf_4"/>
    <property type="match status" value="1"/>
</dbReference>
<dbReference type="Proteomes" id="UP000298049">
    <property type="component" value="Chromosome"/>
</dbReference>
<dbReference type="RefSeq" id="WP_136549008.1">
    <property type="nucleotide sequence ID" value="NZ_CP031093.1"/>
</dbReference>
<proteinExistence type="predicted"/>